<dbReference type="EMBL" id="VSSQ01017713">
    <property type="protein sequence ID" value="MPM60264.1"/>
    <property type="molecule type" value="Genomic_DNA"/>
</dbReference>
<organism evidence="1">
    <name type="scientific">bioreactor metagenome</name>
    <dbReference type="NCBI Taxonomy" id="1076179"/>
    <lineage>
        <taxon>unclassified sequences</taxon>
        <taxon>metagenomes</taxon>
        <taxon>ecological metagenomes</taxon>
    </lineage>
</organism>
<proteinExistence type="predicted"/>
<accession>A0A645BEX6</accession>
<dbReference type="AlphaFoldDB" id="A0A645BEX6"/>
<name>A0A645BEX6_9ZZZZ</name>
<evidence type="ECO:0000313" key="1">
    <source>
        <dbReference type="EMBL" id="MPM60264.1"/>
    </source>
</evidence>
<gene>
    <name evidence="1" type="ORF">SDC9_107115</name>
</gene>
<comment type="caution">
    <text evidence="1">The sequence shown here is derived from an EMBL/GenBank/DDBJ whole genome shotgun (WGS) entry which is preliminary data.</text>
</comment>
<reference evidence="1" key="1">
    <citation type="submission" date="2019-08" db="EMBL/GenBank/DDBJ databases">
        <authorList>
            <person name="Kucharzyk K."/>
            <person name="Murdoch R.W."/>
            <person name="Higgins S."/>
            <person name="Loffler F."/>
        </authorList>
    </citation>
    <scope>NUCLEOTIDE SEQUENCE</scope>
</reference>
<protein>
    <submittedName>
        <fullName evidence="1">Uncharacterized protein</fullName>
    </submittedName>
</protein>
<sequence>MKKILISIISILCISNTYSQVKELDTLGYKVITGNNTISLKASSDNTYPEYKLVYTGIMYDYFMAEDQFNIKVILKLVKKYYSAEYYQYTDNQRMMFTVSVVFDNNLKLKQLTFTKSSRGKNLNSKELISAFVDERFMKMFSELQDELKVNGKTYNKLNHSDVGCYHGFFIPIKNSTFK</sequence>